<evidence type="ECO:0000313" key="2">
    <source>
        <dbReference type="EMBL" id="CRK76638.1"/>
    </source>
</evidence>
<dbReference type="Pfam" id="PF13412">
    <property type="entry name" value="HTH_24"/>
    <property type="match status" value="1"/>
</dbReference>
<dbReference type="STRING" id="282199.GCA_001049735_02702"/>
<keyword evidence="1" id="KW-0175">Coiled coil</keyword>
<dbReference type="Gene3D" id="1.10.10.10">
    <property type="entry name" value="Winged helix-like DNA-binding domain superfamily/Winged helix DNA-binding domain"/>
    <property type="match status" value="1"/>
</dbReference>
<evidence type="ECO:0000256" key="1">
    <source>
        <dbReference type="SAM" id="Coils"/>
    </source>
</evidence>
<dbReference type="RefSeq" id="WP_048600029.1">
    <property type="nucleotide sequence ID" value="NZ_CVPC01000027.1"/>
</dbReference>
<name>A0A0U1NPH8_9RHOB</name>
<dbReference type="InterPro" id="IPR036388">
    <property type="entry name" value="WH-like_DNA-bd_sf"/>
</dbReference>
<dbReference type="InterPro" id="IPR036390">
    <property type="entry name" value="WH_DNA-bd_sf"/>
</dbReference>
<dbReference type="NCBIfam" id="TIGR04176">
    <property type="entry name" value="MarR_EPS"/>
    <property type="match status" value="1"/>
</dbReference>
<keyword evidence="3" id="KW-1185">Reference proteome</keyword>
<dbReference type="CDD" id="cd00090">
    <property type="entry name" value="HTH_ARSR"/>
    <property type="match status" value="1"/>
</dbReference>
<proteinExistence type="predicted"/>
<protein>
    <submittedName>
        <fullName evidence="2">EPS-associated transcriptional regulator, MarR family</fullName>
    </submittedName>
</protein>
<dbReference type="InterPro" id="IPR026433">
    <property type="entry name" value="MarR_EPS"/>
</dbReference>
<dbReference type="Proteomes" id="UP000048949">
    <property type="component" value="Unassembled WGS sequence"/>
</dbReference>
<feature type="coiled-coil region" evidence="1">
    <location>
        <begin position="89"/>
        <end position="116"/>
    </location>
</feature>
<organism evidence="2 3">
    <name type="scientific">Nereida ignava</name>
    <dbReference type="NCBI Taxonomy" id="282199"/>
    <lineage>
        <taxon>Bacteria</taxon>
        <taxon>Pseudomonadati</taxon>
        <taxon>Pseudomonadota</taxon>
        <taxon>Alphaproteobacteria</taxon>
        <taxon>Rhodobacterales</taxon>
        <taxon>Roseobacteraceae</taxon>
        <taxon>Nereida</taxon>
    </lineage>
</organism>
<dbReference type="EMBL" id="CVQV01000027">
    <property type="protein sequence ID" value="CRK76638.1"/>
    <property type="molecule type" value="Genomic_DNA"/>
</dbReference>
<dbReference type="GO" id="GO:0006355">
    <property type="term" value="P:regulation of DNA-templated transcription"/>
    <property type="evidence" value="ECO:0007669"/>
    <property type="project" value="UniProtKB-ARBA"/>
</dbReference>
<dbReference type="SUPFAM" id="SSF46785">
    <property type="entry name" value="Winged helix' DNA-binding domain"/>
    <property type="match status" value="1"/>
</dbReference>
<accession>A0A0U1NPH8</accession>
<dbReference type="AlphaFoldDB" id="A0A0U1NPH8"/>
<sequence>MASRRHERQAETRLQVMRLIAQNPEMSTRQIAERAGISNGSAYYVLTALVEKGFVKLGNFASNPRKGQYAHLLTPKGIREKSLLTHSFIERKREEFAALQAEIEALEREAGLAGEAAPFPQTGPKETARD</sequence>
<dbReference type="OrthoDB" id="8537236at2"/>
<reference evidence="2 3" key="1">
    <citation type="submission" date="2015-04" db="EMBL/GenBank/DDBJ databases">
        <authorList>
            <person name="Syromyatnikov M.Y."/>
            <person name="Popov V.N."/>
        </authorList>
    </citation>
    <scope>NUCLEOTIDE SEQUENCE [LARGE SCALE GENOMIC DNA]</scope>
    <source>
        <strain evidence="2 3">CECT 5292</strain>
    </source>
</reference>
<evidence type="ECO:0000313" key="3">
    <source>
        <dbReference type="Proteomes" id="UP000048949"/>
    </source>
</evidence>
<gene>
    <name evidence="2" type="ORF">NIG5292_02703</name>
</gene>
<dbReference type="InterPro" id="IPR011991">
    <property type="entry name" value="ArsR-like_HTH"/>
</dbReference>